<dbReference type="PANTHER" id="PTHR10910:SF62">
    <property type="entry name" value="AT07585P-RELATED"/>
    <property type="match status" value="1"/>
</dbReference>
<dbReference type="GO" id="GO:0003726">
    <property type="term" value="F:double-stranded RNA adenosine deaminase activity"/>
    <property type="evidence" value="ECO:0007669"/>
    <property type="project" value="TreeGrafter"/>
</dbReference>
<evidence type="ECO:0000313" key="5">
    <source>
        <dbReference type="EMBL" id="PIK39222.1"/>
    </source>
</evidence>
<dbReference type="STRING" id="307972.A0A2G8JTY0"/>
<name>A0A2G8JTY0_STIJA</name>
<feature type="domain" description="DRBM" evidence="3">
    <location>
        <begin position="1"/>
        <end position="61"/>
    </location>
</feature>
<proteinExistence type="predicted"/>
<dbReference type="GO" id="GO:0008251">
    <property type="term" value="F:tRNA-specific adenosine deaminase activity"/>
    <property type="evidence" value="ECO:0007669"/>
    <property type="project" value="TreeGrafter"/>
</dbReference>
<feature type="compositionally biased region" description="Basic and acidic residues" evidence="2">
    <location>
        <begin position="350"/>
        <end position="368"/>
    </location>
</feature>
<dbReference type="OrthoDB" id="10268011at2759"/>
<dbReference type="CDD" id="cd19865">
    <property type="entry name" value="DSRM_STRBP_RED-like_rpt1"/>
    <property type="match status" value="1"/>
</dbReference>
<feature type="domain" description="A to I editase" evidence="4">
    <location>
        <begin position="263"/>
        <end position="593"/>
    </location>
</feature>
<sequence length="594" mass="65947">MQLNELRPGLEFVLCGQTGPVHAPVFHMSVEVNGKEFKGSGSTKKSAKSKAAEMALKSFIQFPNSSDAYFAMGKFVTADDFTADVSDPQTGFSPFEGNAGDKLASPENSTPTEELRKPQPQNQTQHKNPLMMLNEMRPGLHYKLESEEGQSHSKLFVMSVNVEGTDYKGQARNKKLAKARAAQAVLSAVYNIHPSFQPGYEPIPNSAEPMQAHLELADHIHGLIFNKFNELTAHGNSQYSRRKVLAGIVMTVNGDYSKSQVISVTTGTKCINGEYMSDQGLALNDCHAEILSRRCLMKFLYSQLKLHLGNRSDHSIFEQYEGGGGFRLKDGYSFHLYISTSPCGDARIFSPHEKGPAEDNKNGLGDKHPNRKTRGQLRTKIESGEGTIPVKSAPIIQTWDGVMEGERLLTMSCSDKILRWNILGIQGALLSHFIEPIYLSSIVLGSLYHASHLLRAVHMRLVGIENVHPPFFLNKPLLSGISNTESRQPGKAPNFSVNWMLGEDGLEVTNTTTGKNENGNPSRICKSSLYTHFKELYGRLPSIVPLSDEPIPTYQVAKEMVEDFVRLKYEMMATLEKAGYGMWVKKPLEQDMFV</sequence>
<dbReference type="PROSITE" id="PS50141">
    <property type="entry name" value="A_DEAMIN_EDITASE"/>
    <property type="match status" value="1"/>
</dbReference>
<protein>
    <submittedName>
        <fullName evidence="5">Putative double-stranded RNA-specific editase 1-like isoform X2</fullName>
    </submittedName>
</protein>
<evidence type="ECO:0000256" key="1">
    <source>
        <dbReference type="PROSITE-ProRule" id="PRU00266"/>
    </source>
</evidence>
<feature type="region of interest" description="Disordered" evidence="2">
    <location>
        <begin position="87"/>
        <end position="129"/>
    </location>
</feature>
<reference evidence="5 6" key="1">
    <citation type="journal article" date="2017" name="PLoS Biol.">
        <title>The sea cucumber genome provides insights into morphological evolution and visceral regeneration.</title>
        <authorList>
            <person name="Zhang X."/>
            <person name="Sun L."/>
            <person name="Yuan J."/>
            <person name="Sun Y."/>
            <person name="Gao Y."/>
            <person name="Zhang L."/>
            <person name="Li S."/>
            <person name="Dai H."/>
            <person name="Hamel J.F."/>
            <person name="Liu C."/>
            <person name="Yu Y."/>
            <person name="Liu S."/>
            <person name="Lin W."/>
            <person name="Guo K."/>
            <person name="Jin S."/>
            <person name="Xu P."/>
            <person name="Storey K.B."/>
            <person name="Huan P."/>
            <person name="Zhang T."/>
            <person name="Zhou Y."/>
            <person name="Zhang J."/>
            <person name="Lin C."/>
            <person name="Li X."/>
            <person name="Xing L."/>
            <person name="Huo D."/>
            <person name="Sun M."/>
            <person name="Wang L."/>
            <person name="Mercier A."/>
            <person name="Li F."/>
            <person name="Yang H."/>
            <person name="Xiang J."/>
        </authorList>
    </citation>
    <scope>NUCLEOTIDE SEQUENCE [LARGE SCALE GENOMIC DNA]</scope>
    <source>
        <strain evidence="5">Shaxun</strain>
        <tissue evidence="5">Muscle</tissue>
    </source>
</reference>
<dbReference type="Pfam" id="PF02137">
    <property type="entry name" value="A_deamin"/>
    <property type="match status" value="1"/>
</dbReference>
<dbReference type="Gene3D" id="3.30.160.20">
    <property type="match status" value="2"/>
</dbReference>
<evidence type="ECO:0000313" key="6">
    <source>
        <dbReference type="Proteomes" id="UP000230750"/>
    </source>
</evidence>
<dbReference type="InterPro" id="IPR002466">
    <property type="entry name" value="A_deamin"/>
</dbReference>
<dbReference type="InterPro" id="IPR014720">
    <property type="entry name" value="dsRBD_dom"/>
</dbReference>
<evidence type="ECO:0000259" key="3">
    <source>
        <dbReference type="PROSITE" id="PS50137"/>
    </source>
</evidence>
<dbReference type="SUPFAM" id="SSF54768">
    <property type="entry name" value="dsRNA-binding domain-like"/>
    <property type="match status" value="2"/>
</dbReference>
<dbReference type="SMART" id="SM00358">
    <property type="entry name" value="DSRM"/>
    <property type="match status" value="2"/>
</dbReference>
<accession>A0A2G8JTY0</accession>
<dbReference type="AlphaFoldDB" id="A0A2G8JTY0"/>
<dbReference type="GO" id="GO:0006382">
    <property type="term" value="P:adenosine to inosine editing"/>
    <property type="evidence" value="ECO:0007669"/>
    <property type="project" value="TreeGrafter"/>
</dbReference>
<dbReference type="Pfam" id="PF00035">
    <property type="entry name" value="dsrm"/>
    <property type="match status" value="2"/>
</dbReference>
<dbReference type="Proteomes" id="UP000230750">
    <property type="component" value="Unassembled WGS sequence"/>
</dbReference>
<feature type="region of interest" description="Disordered" evidence="2">
    <location>
        <begin position="349"/>
        <end position="380"/>
    </location>
</feature>
<dbReference type="GO" id="GO:0005737">
    <property type="term" value="C:cytoplasm"/>
    <property type="evidence" value="ECO:0007669"/>
    <property type="project" value="TreeGrafter"/>
</dbReference>
<dbReference type="PROSITE" id="PS50137">
    <property type="entry name" value="DS_RBD"/>
    <property type="match status" value="2"/>
</dbReference>
<comment type="caution">
    <text evidence="5">The sequence shown here is derived from an EMBL/GenBank/DDBJ whole genome shotgun (WGS) entry which is preliminary data.</text>
</comment>
<keyword evidence="6" id="KW-1185">Reference proteome</keyword>
<evidence type="ECO:0000256" key="2">
    <source>
        <dbReference type="SAM" id="MobiDB-lite"/>
    </source>
</evidence>
<organism evidence="5 6">
    <name type="scientific">Stichopus japonicus</name>
    <name type="common">Sea cucumber</name>
    <dbReference type="NCBI Taxonomy" id="307972"/>
    <lineage>
        <taxon>Eukaryota</taxon>
        <taxon>Metazoa</taxon>
        <taxon>Echinodermata</taxon>
        <taxon>Eleutherozoa</taxon>
        <taxon>Echinozoa</taxon>
        <taxon>Holothuroidea</taxon>
        <taxon>Aspidochirotacea</taxon>
        <taxon>Aspidochirotida</taxon>
        <taxon>Stichopodidae</taxon>
        <taxon>Apostichopus</taxon>
    </lineage>
</organism>
<evidence type="ECO:0000259" key="4">
    <source>
        <dbReference type="PROSITE" id="PS50141"/>
    </source>
</evidence>
<dbReference type="PANTHER" id="PTHR10910">
    <property type="entry name" value="EUKARYOTE SPECIFIC DSRNA BINDING PROTEIN"/>
    <property type="match status" value="1"/>
</dbReference>
<dbReference type="SMART" id="SM00552">
    <property type="entry name" value="ADEAMc"/>
    <property type="match status" value="1"/>
</dbReference>
<feature type="domain" description="DRBM" evidence="3">
    <location>
        <begin position="125"/>
        <end position="191"/>
    </location>
</feature>
<dbReference type="GO" id="GO:0003725">
    <property type="term" value="F:double-stranded RNA binding"/>
    <property type="evidence" value="ECO:0007669"/>
    <property type="project" value="TreeGrafter"/>
</dbReference>
<keyword evidence="1" id="KW-0694">RNA-binding</keyword>
<dbReference type="EMBL" id="MRZV01001262">
    <property type="protein sequence ID" value="PIK39222.1"/>
    <property type="molecule type" value="Genomic_DNA"/>
</dbReference>
<dbReference type="GO" id="GO:0005730">
    <property type="term" value="C:nucleolus"/>
    <property type="evidence" value="ECO:0007669"/>
    <property type="project" value="TreeGrafter"/>
</dbReference>
<gene>
    <name evidence="5" type="ORF">BSL78_23941</name>
</gene>
<dbReference type="GO" id="GO:0006396">
    <property type="term" value="P:RNA processing"/>
    <property type="evidence" value="ECO:0007669"/>
    <property type="project" value="InterPro"/>
</dbReference>